<name>A0A6V8HQG6_TALPI</name>
<feature type="compositionally biased region" description="Polar residues" evidence="5">
    <location>
        <begin position="77"/>
        <end position="98"/>
    </location>
</feature>
<dbReference type="Proteomes" id="UP000053095">
    <property type="component" value="Unassembled WGS sequence"/>
</dbReference>
<feature type="region of interest" description="Disordered" evidence="5">
    <location>
        <begin position="1"/>
        <end position="23"/>
    </location>
</feature>
<evidence type="ECO:0000256" key="3">
    <source>
        <dbReference type="ARBA" id="ARBA00023163"/>
    </source>
</evidence>
<dbReference type="InterPro" id="IPR036864">
    <property type="entry name" value="Zn2-C6_fun-type_DNA-bd_sf"/>
</dbReference>
<evidence type="ECO:0000256" key="5">
    <source>
        <dbReference type="SAM" id="MobiDB-lite"/>
    </source>
</evidence>
<evidence type="ECO:0000259" key="6">
    <source>
        <dbReference type="PROSITE" id="PS50048"/>
    </source>
</evidence>
<sequence length="559" mass="63188">MTERETPLASSRDTKRTRRAHTRSRNGCVICRQRRVRCDEKLPTCGNCIVGKRPCSYAHDNIPLRERRATKRPGEQQPWSSHGSLAAQSSPSAGPVEQTSMAASSSFKLVLGEALDPFDTMHFKMPFKSKELFHYFYHAGSTLGNVPGTQKFITANIHDPYVFRNTLLIAGLHYAWNIGDLATFDSTFLFHKVQSIRTINAWIEECSSSSLTLCVRHIATLCVVECCLGDFATAETHLNGLMLLLDAKGAYEMVPRTPKEDLEREFAERYLIILKSRFDDFMVSNLSRVSSSKHMDTKEVAHLIHEWHMHEVVGIAPRLRAMNMFPSFLSPIDEGVQPQHVDAERILCCMREITAAYDSRYSEVEHGTDRASQYYLWASSGPSKLLSAVIDAHISSITDNTEKNNSGLSPKVKSSWSGICIAVGLYLTSVLGVWNQGHPPENRLLYHNLRILRQDLDDNLADIMGEDIFAQQLWFWKAFLGALSLAHAGFVADEGVVRYKKLLDLVPVFNRYLQTSARRMGFKRWQYARTQLGMIVFPTYFRGQGLAQILWDQALSASI</sequence>
<dbReference type="PROSITE" id="PS00463">
    <property type="entry name" value="ZN2_CY6_FUNGAL_1"/>
    <property type="match status" value="1"/>
</dbReference>
<accession>A0A6V8HQG6</accession>
<dbReference type="InterPro" id="IPR052400">
    <property type="entry name" value="Zn2-C6_fungal_TF"/>
</dbReference>
<dbReference type="EMBL" id="DF933856">
    <property type="protein sequence ID" value="GAM43973.1"/>
    <property type="molecule type" value="Genomic_DNA"/>
</dbReference>
<dbReference type="PANTHER" id="PTHR47657:SF7">
    <property type="entry name" value="STEROL REGULATORY ELEMENT-BINDING PROTEIN ECM22"/>
    <property type="match status" value="1"/>
</dbReference>
<dbReference type="GO" id="GO:0003677">
    <property type="term" value="F:DNA binding"/>
    <property type="evidence" value="ECO:0007669"/>
    <property type="project" value="UniProtKB-KW"/>
</dbReference>
<feature type="domain" description="Zn(2)-C6 fungal-type" evidence="6">
    <location>
        <begin position="27"/>
        <end position="57"/>
    </location>
</feature>
<dbReference type="CDD" id="cd00067">
    <property type="entry name" value="GAL4"/>
    <property type="match status" value="1"/>
</dbReference>
<dbReference type="GO" id="GO:0008270">
    <property type="term" value="F:zinc ion binding"/>
    <property type="evidence" value="ECO:0007669"/>
    <property type="project" value="InterPro"/>
</dbReference>
<reference evidence="8" key="1">
    <citation type="journal article" date="2015" name="Genome Announc.">
        <title>Draft genome sequence of Talaromyces cellulolyticus strain Y-94, a source of lignocellulosic biomass-degrading enzymes.</title>
        <authorList>
            <person name="Fujii T."/>
            <person name="Koike H."/>
            <person name="Sawayama S."/>
            <person name="Yano S."/>
            <person name="Inoue H."/>
        </authorList>
    </citation>
    <scope>NUCLEOTIDE SEQUENCE [LARGE SCALE GENOMIC DNA]</scope>
    <source>
        <strain evidence="8">Y-94</strain>
    </source>
</reference>
<dbReference type="InterPro" id="IPR001138">
    <property type="entry name" value="Zn2Cys6_DnaBD"/>
</dbReference>
<dbReference type="Gene3D" id="4.10.240.10">
    <property type="entry name" value="Zn(2)-C6 fungal-type DNA-binding domain"/>
    <property type="match status" value="1"/>
</dbReference>
<evidence type="ECO:0000313" key="7">
    <source>
        <dbReference type="EMBL" id="GAM43973.1"/>
    </source>
</evidence>
<evidence type="ECO:0000256" key="1">
    <source>
        <dbReference type="ARBA" id="ARBA00023015"/>
    </source>
</evidence>
<comment type="caution">
    <text evidence="7">The sequence shown here is derived from an EMBL/GenBank/DDBJ whole genome shotgun (WGS) entry which is preliminary data.</text>
</comment>
<evidence type="ECO:0000256" key="4">
    <source>
        <dbReference type="ARBA" id="ARBA00023242"/>
    </source>
</evidence>
<protein>
    <recommendedName>
        <fullName evidence="6">Zn(2)-C6 fungal-type domain-containing protein</fullName>
    </recommendedName>
</protein>
<dbReference type="SUPFAM" id="SSF57701">
    <property type="entry name" value="Zn2/Cys6 DNA-binding domain"/>
    <property type="match status" value="1"/>
</dbReference>
<keyword evidence="4" id="KW-0539">Nucleus</keyword>
<dbReference type="AlphaFoldDB" id="A0A6V8HQG6"/>
<dbReference type="GO" id="GO:0000981">
    <property type="term" value="F:DNA-binding transcription factor activity, RNA polymerase II-specific"/>
    <property type="evidence" value="ECO:0007669"/>
    <property type="project" value="InterPro"/>
</dbReference>
<organism evidence="7 8">
    <name type="scientific">Talaromyces pinophilus</name>
    <name type="common">Penicillium pinophilum</name>
    <dbReference type="NCBI Taxonomy" id="128442"/>
    <lineage>
        <taxon>Eukaryota</taxon>
        <taxon>Fungi</taxon>
        <taxon>Dikarya</taxon>
        <taxon>Ascomycota</taxon>
        <taxon>Pezizomycotina</taxon>
        <taxon>Eurotiomycetes</taxon>
        <taxon>Eurotiomycetidae</taxon>
        <taxon>Eurotiales</taxon>
        <taxon>Trichocomaceae</taxon>
        <taxon>Talaromyces</taxon>
        <taxon>Talaromyces sect. Talaromyces</taxon>
    </lineage>
</organism>
<keyword evidence="3" id="KW-0804">Transcription</keyword>
<keyword evidence="1" id="KW-0805">Transcription regulation</keyword>
<evidence type="ECO:0000313" key="8">
    <source>
        <dbReference type="Proteomes" id="UP000053095"/>
    </source>
</evidence>
<dbReference type="Pfam" id="PF00172">
    <property type="entry name" value="Zn_clus"/>
    <property type="match status" value="1"/>
</dbReference>
<dbReference type="PANTHER" id="PTHR47657">
    <property type="entry name" value="STEROL REGULATORY ELEMENT-BINDING PROTEIN ECM22"/>
    <property type="match status" value="1"/>
</dbReference>
<gene>
    <name evidence="7" type="ORF">TCE0_060r19219</name>
</gene>
<feature type="region of interest" description="Disordered" evidence="5">
    <location>
        <begin position="66"/>
        <end position="98"/>
    </location>
</feature>
<dbReference type="PROSITE" id="PS50048">
    <property type="entry name" value="ZN2_CY6_FUNGAL_2"/>
    <property type="match status" value="1"/>
</dbReference>
<keyword evidence="8" id="KW-1185">Reference proteome</keyword>
<evidence type="ECO:0000256" key="2">
    <source>
        <dbReference type="ARBA" id="ARBA00023125"/>
    </source>
</evidence>
<keyword evidence="2" id="KW-0238">DNA-binding</keyword>
<proteinExistence type="predicted"/>
<dbReference type="SMART" id="SM00066">
    <property type="entry name" value="GAL4"/>
    <property type="match status" value="1"/>
</dbReference>